<dbReference type="SUPFAM" id="SSF52402">
    <property type="entry name" value="Adenine nucleotide alpha hydrolases-like"/>
    <property type="match status" value="2"/>
</dbReference>
<evidence type="ECO:0000259" key="3">
    <source>
        <dbReference type="Pfam" id="PF00582"/>
    </source>
</evidence>
<dbReference type="PANTHER" id="PTHR46268">
    <property type="entry name" value="STRESS RESPONSE PROTEIN NHAX"/>
    <property type="match status" value="1"/>
</dbReference>
<feature type="compositionally biased region" description="Basic and acidic residues" evidence="2">
    <location>
        <begin position="326"/>
        <end position="338"/>
    </location>
</feature>
<dbReference type="InterPro" id="IPR014729">
    <property type="entry name" value="Rossmann-like_a/b/a_fold"/>
</dbReference>
<proteinExistence type="inferred from homology"/>
<dbReference type="InterPro" id="IPR006016">
    <property type="entry name" value="UspA"/>
</dbReference>
<dbReference type="Gene3D" id="3.40.50.620">
    <property type="entry name" value="HUPs"/>
    <property type="match status" value="2"/>
</dbReference>
<organism evidence="4 5">
    <name type="scientific">Pseudonocardia hispaniensis</name>
    <dbReference type="NCBI Taxonomy" id="904933"/>
    <lineage>
        <taxon>Bacteria</taxon>
        <taxon>Bacillati</taxon>
        <taxon>Actinomycetota</taxon>
        <taxon>Actinomycetes</taxon>
        <taxon>Pseudonocardiales</taxon>
        <taxon>Pseudonocardiaceae</taxon>
        <taxon>Pseudonocardia</taxon>
    </lineage>
</organism>
<gene>
    <name evidence="4" type="ORF">ACFQE5_09670</name>
</gene>
<dbReference type="RefSeq" id="WP_379584510.1">
    <property type="nucleotide sequence ID" value="NZ_JBHSQW010000023.1"/>
</dbReference>
<evidence type="ECO:0000256" key="2">
    <source>
        <dbReference type="SAM" id="MobiDB-lite"/>
    </source>
</evidence>
<dbReference type="Pfam" id="PF00582">
    <property type="entry name" value="Usp"/>
    <property type="match status" value="2"/>
</dbReference>
<sequence length="338" mass="35962">MSSDNRATQRPAPVVVGVDDEATTGDAVAWAAAEAAARQCPLRLVHALRWTVIAGPFGLALPPENLFMTQEAAQLLLDAAVARARDVASDLGVSTWLRPWPLSRTLVEESRHAQLLVLGGHPVRDGGRPARSATARIAATAFCPVAIVRAFDGVPHARSAPRVVVGVGGTPSDADALRFAFRAAAQRGIPLLAVHARTPTGSPDLPTSRGFWAAAEATTQRNLENALTPWRDKFADVPVIARTSYADPAHALVEASRGAALTVIGIRSRSHLLTTIGPVGRTVLRDAHGPIAVVRHQRRPVPPPTRLRSIELPASGFTSHRARRPPGIDRIRPDNGRA</sequence>
<evidence type="ECO:0000256" key="1">
    <source>
        <dbReference type="ARBA" id="ARBA00008791"/>
    </source>
</evidence>
<protein>
    <submittedName>
        <fullName evidence="4">Universal stress protein</fullName>
    </submittedName>
</protein>
<evidence type="ECO:0000313" key="4">
    <source>
        <dbReference type="EMBL" id="MFC5994478.1"/>
    </source>
</evidence>
<feature type="region of interest" description="Disordered" evidence="2">
    <location>
        <begin position="313"/>
        <end position="338"/>
    </location>
</feature>
<dbReference type="EMBL" id="JBHSQW010000023">
    <property type="protein sequence ID" value="MFC5994478.1"/>
    <property type="molecule type" value="Genomic_DNA"/>
</dbReference>
<comment type="similarity">
    <text evidence="1">Belongs to the universal stress protein A family.</text>
</comment>
<evidence type="ECO:0000313" key="5">
    <source>
        <dbReference type="Proteomes" id="UP001596302"/>
    </source>
</evidence>
<dbReference type="Proteomes" id="UP001596302">
    <property type="component" value="Unassembled WGS sequence"/>
</dbReference>
<keyword evidence="5" id="KW-1185">Reference proteome</keyword>
<feature type="domain" description="UspA" evidence="3">
    <location>
        <begin position="14"/>
        <end position="149"/>
    </location>
</feature>
<name>A0ABW1J113_9PSEU</name>
<accession>A0ABW1J113</accession>
<reference evidence="5" key="1">
    <citation type="journal article" date="2019" name="Int. J. Syst. Evol. Microbiol.">
        <title>The Global Catalogue of Microorganisms (GCM) 10K type strain sequencing project: providing services to taxonomists for standard genome sequencing and annotation.</title>
        <authorList>
            <consortium name="The Broad Institute Genomics Platform"/>
            <consortium name="The Broad Institute Genome Sequencing Center for Infectious Disease"/>
            <person name="Wu L."/>
            <person name="Ma J."/>
        </authorList>
    </citation>
    <scope>NUCLEOTIDE SEQUENCE [LARGE SCALE GENOMIC DNA]</scope>
    <source>
        <strain evidence="5">CCM 8391</strain>
    </source>
</reference>
<feature type="domain" description="UspA" evidence="3">
    <location>
        <begin position="162"/>
        <end position="295"/>
    </location>
</feature>
<dbReference type="PANTHER" id="PTHR46268:SF27">
    <property type="entry name" value="UNIVERSAL STRESS PROTEIN RV2623"/>
    <property type="match status" value="1"/>
</dbReference>
<comment type="caution">
    <text evidence="4">The sequence shown here is derived from an EMBL/GenBank/DDBJ whole genome shotgun (WGS) entry which is preliminary data.</text>
</comment>